<dbReference type="SUPFAM" id="SSF52540">
    <property type="entry name" value="P-loop containing nucleoside triphosphate hydrolases"/>
    <property type="match status" value="1"/>
</dbReference>
<dbReference type="CDD" id="cd01428">
    <property type="entry name" value="ADK"/>
    <property type="match status" value="1"/>
</dbReference>
<dbReference type="PROSITE" id="PS50222">
    <property type="entry name" value="EF_HAND_2"/>
    <property type="match status" value="1"/>
</dbReference>
<dbReference type="AlphaFoldDB" id="A0A1Z5JJ07"/>
<dbReference type="EMBL" id="BDSP01000074">
    <property type="protein sequence ID" value="GAX13974.1"/>
    <property type="molecule type" value="Genomic_DNA"/>
</dbReference>
<dbReference type="InterPro" id="IPR033690">
    <property type="entry name" value="Adenylat_kinase_CS"/>
</dbReference>
<sequence length="324" mass="35784">MLSLQRLVTHSTRRWSCRPVAPLRPHVRTITNLDQDAVADLFAQYAVERNGIVCLDKNDLHALRAGIGEDTAASDSVCELFQVADLDGNGYIDLDEFLENAPVLLESNPARIIIVVGGPGSGKGLLCSRLAAECGVVHLSSGDLLRNEVERQSPLGREVKDIMARGELVSSAIIVTLMKKHMGAHSGKRVLLDGFPRSVENARDLTRLCGVPELALHLDCEDTVMLERIMERGSASVVRRQDDNFQTAIRRIRTFHKYHKATMEWLHEQHVPVVNLDCSGTPESVWKQLMAIGRLMRPAVKVKSTTNSSLANDDWNQNAGGLNL</sequence>
<keyword evidence="3 5" id="KW-0418">Kinase</keyword>
<proteinExistence type="inferred from homology"/>
<keyword evidence="8" id="KW-1185">Reference proteome</keyword>
<dbReference type="InParanoid" id="A0A1Z5JJ07"/>
<evidence type="ECO:0000256" key="5">
    <source>
        <dbReference type="RuleBase" id="RU003330"/>
    </source>
</evidence>
<gene>
    <name evidence="7" type="ORF">FisN_5Lh116</name>
</gene>
<organism evidence="7 8">
    <name type="scientific">Fistulifera solaris</name>
    <name type="common">Oleaginous diatom</name>
    <dbReference type="NCBI Taxonomy" id="1519565"/>
    <lineage>
        <taxon>Eukaryota</taxon>
        <taxon>Sar</taxon>
        <taxon>Stramenopiles</taxon>
        <taxon>Ochrophyta</taxon>
        <taxon>Bacillariophyta</taxon>
        <taxon>Bacillariophyceae</taxon>
        <taxon>Bacillariophycidae</taxon>
        <taxon>Naviculales</taxon>
        <taxon>Naviculaceae</taxon>
        <taxon>Fistulifera</taxon>
    </lineage>
</organism>
<dbReference type="EC" id="2.7.4.3" evidence="7"/>
<dbReference type="InterPro" id="IPR011992">
    <property type="entry name" value="EF-hand-dom_pair"/>
</dbReference>
<dbReference type="PROSITE" id="PS00113">
    <property type="entry name" value="ADENYLATE_KINASE"/>
    <property type="match status" value="1"/>
</dbReference>
<dbReference type="Proteomes" id="UP000198406">
    <property type="component" value="Unassembled WGS sequence"/>
</dbReference>
<evidence type="ECO:0000256" key="4">
    <source>
        <dbReference type="ARBA" id="ARBA00022837"/>
    </source>
</evidence>
<evidence type="ECO:0000256" key="2">
    <source>
        <dbReference type="ARBA" id="ARBA00022741"/>
    </source>
</evidence>
<protein>
    <submittedName>
        <fullName evidence="7">Adenylate kinase</fullName>
        <ecNumber evidence="7">2.7.4.3</ecNumber>
    </submittedName>
</protein>
<accession>A0A1Z5JJ07</accession>
<feature type="domain" description="EF-hand" evidence="6">
    <location>
        <begin position="72"/>
        <end position="107"/>
    </location>
</feature>
<comment type="similarity">
    <text evidence="5">Belongs to the adenylate kinase family.</text>
</comment>
<name>A0A1Z5JJ07_FISSO</name>
<reference evidence="7 8" key="1">
    <citation type="journal article" date="2015" name="Plant Cell">
        <title>Oil accumulation by the oleaginous diatom Fistulifera solaris as revealed by the genome and transcriptome.</title>
        <authorList>
            <person name="Tanaka T."/>
            <person name="Maeda Y."/>
            <person name="Veluchamy A."/>
            <person name="Tanaka M."/>
            <person name="Abida H."/>
            <person name="Marechal E."/>
            <person name="Bowler C."/>
            <person name="Muto M."/>
            <person name="Sunaga Y."/>
            <person name="Tanaka M."/>
            <person name="Yoshino T."/>
            <person name="Taniguchi T."/>
            <person name="Fukuda Y."/>
            <person name="Nemoto M."/>
            <person name="Matsumoto M."/>
            <person name="Wong P.S."/>
            <person name="Aburatani S."/>
            <person name="Fujibuchi W."/>
        </authorList>
    </citation>
    <scope>NUCLEOTIDE SEQUENCE [LARGE SCALE GENOMIC DNA]</scope>
    <source>
        <strain evidence="7 8">JPCC DA0580</strain>
    </source>
</reference>
<evidence type="ECO:0000259" key="6">
    <source>
        <dbReference type="PROSITE" id="PS50222"/>
    </source>
</evidence>
<keyword evidence="4" id="KW-0106">Calcium</keyword>
<evidence type="ECO:0000313" key="7">
    <source>
        <dbReference type="EMBL" id="GAX13974.1"/>
    </source>
</evidence>
<dbReference type="Gene3D" id="1.10.238.10">
    <property type="entry name" value="EF-hand"/>
    <property type="match status" value="1"/>
</dbReference>
<evidence type="ECO:0000256" key="1">
    <source>
        <dbReference type="ARBA" id="ARBA00022679"/>
    </source>
</evidence>
<dbReference type="HAMAP" id="MF_00235">
    <property type="entry name" value="Adenylate_kinase_Adk"/>
    <property type="match status" value="1"/>
</dbReference>
<keyword evidence="2" id="KW-0547">Nucleotide-binding</keyword>
<dbReference type="Pfam" id="PF00406">
    <property type="entry name" value="ADK"/>
    <property type="match status" value="1"/>
</dbReference>
<dbReference type="GO" id="GO:0004017">
    <property type="term" value="F:AMP kinase activity"/>
    <property type="evidence" value="ECO:0007669"/>
    <property type="project" value="UniProtKB-EC"/>
</dbReference>
<comment type="caution">
    <text evidence="7">The sequence shown here is derived from an EMBL/GenBank/DDBJ whole genome shotgun (WGS) entry which is preliminary data.</text>
</comment>
<dbReference type="Gene3D" id="3.40.50.300">
    <property type="entry name" value="P-loop containing nucleotide triphosphate hydrolases"/>
    <property type="match status" value="1"/>
</dbReference>
<evidence type="ECO:0000256" key="3">
    <source>
        <dbReference type="ARBA" id="ARBA00022777"/>
    </source>
</evidence>
<dbReference type="PROSITE" id="PS00018">
    <property type="entry name" value="EF_HAND_1"/>
    <property type="match status" value="1"/>
</dbReference>
<dbReference type="InterPro" id="IPR027417">
    <property type="entry name" value="P-loop_NTPase"/>
</dbReference>
<dbReference type="InterPro" id="IPR018247">
    <property type="entry name" value="EF_Hand_1_Ca_BS"/>
</dbReference>
<dbReference type="SUPFAM" id="SSF47473">
    <property type="entry name" value="EF-hand"/>
    <property type="match status" value="1"/>
</dbReference>
<dbReference type="OrthoDB" id="442176at2759"/>
<keyword evidence="1 5" id="KW-0808">Transferase</keyword>
<dbReference type="GO" id="GO:0005509">
    <property type="term" value="F:calcium ion binding"/>
    <property type="evidence" value="ECO:0007669"/>
    <property type="project" value="InterPro"/>
</dbReference>
<dbReference type="PRINTS" id="PR00094">
    <property type="entry name" value="ADENYLTKNASE"/>
</dbReference>
<dbReference type="PANTHER" id="PTHR23359">
    <property type="entry name" value="NUCLEOTIDE KINASE"/>
    <property type="match status" value="1"/>
</dbReference>
<evidence type="ECO:0000313" key="8">
    <source>
        <dbReference type="Proteomes" id="UP000198406"/>
    </source>
</evidence>
<dbReference type="GO" id="GO:0005524">
    <property type="term" value="F:ATP binding"/>
    <property type="evidence" value="ECO:0007669"/>
    <property type="project" value="InterPro"/>
</dbReference>
<dbReference type="InterPro" id="IPR000850">
    <property type="entry name" value="Adenylat/UMP-CMP_kin"/>
</dbReference>
<dbReference type="InterPro" id="IPR002048">
    <property type="entry name" value="EF_hand_dom"/>
</dbReference>